<comment type="cofactor">
    <cofactor evidence="21">
        <name>[2Fe-2S] cluster</name>
        <dbReference type="ChEBI" id="CHEBI:190135"/>
    </cofactor>
    <text evidence="21">Binds 2 [2Fe-2S] clusters.</text>
</comment>
<dbReference type="Pfam" id="PF00111">
    <property type="entry name" value="Fer2"/>
    <property type="match status" value="1"/>
</dbReference>
<evidence type="ECO:0000256" key="13">
    <source>
        <dbReference type="ARBA" id="ARBA00023014"/>
    </source>
</evidence>
<feature type="binding site" evidence="21">
    <location>
        <position position="62"/>
    </location>
    <ligand>
        <name>[2Fe-2S] cluster</name>
        <dbReference type="ChEBI" id="CHEBI:190135"/>
        <label>1</label>
    </ligand>
</feature>
<keyword evidence="11" id="KW-0560">Oxidoreductase</keyword>
<dbReference type="SUPFAM" id="SSF56176">
    <property type="entry name" value="FAD-binding/transporter-associated domain-like"/>
    <property type="match status" value="1"/>
</dbReference>
<comment type="catalytic activity">
    <reaction evidence="17">
        <text>xanthine + NAD(+) + H2O = urate + NADH + H(+)</text>
        <dbReference type="Rhea" id="RHEA:16669"/>
        <dbReference type="ChEBI" id="CHEBI:15377"/>
        <dbReference type="ChEBI" id="CHEBI:15378"/>
        <dbReference type="ChEBI" id="CHEBI:17712"/>
        <dbReference type="ChEBI" id="CHEBI:17775"/>
        <dbReference type="ChEBI" id="CHEBI:57540"/>
        <dbReference type="ChEBI" id="CHEBI:57945"/>
        <dbReference type="EC" id="1.17.1.4"/>
    </reaction>
</comment>
<keyword evidence="10 20" id="KW-0274">FAD</keyword>
<feature type="binding site" evidence="21">
    <location>
        <position position="127"/>
    </location>
    <ligand>
        <name>[2Fe-2S] cluster</name>
        <dbReference type="ChEBI" id="CHEBI:190135"/>
        <label>2</label>
    </ligand>
</feature>
<feature type="domain" description="FAD-binding PCMH-type" evidence="23">
    <location>
        <begin position="240"/>
        <end position="425"/>
    </location>
</feature>
<evidence type="ECO:0000259" key="23">
    <source>
        <dbReference type="PROSITE" id="PS51387"/>
    </source>
</evidence>
<dbReference type="InterPro" id="IPR036683">
    <property type="entry name" value="CO_DH_flav_C_dom_sf"/>
</dbReference>
<dbReference type="Gene3D" id="3.30.43.10">
    <property type="entry name" value="Uridine Diphospho-n-acetylenolpyruvylglucosamine Reductase, domain 2"/>
    <property type="match status" value="1"/>
</dbReference>
<evidence type="ECO:0000313" key="24">
    <source>
        <dbReference type="EnsemblMetazoa" id="XP_038073974.1"/>
    </source>
</evidence>
<dbReference type="OMA" id="PHPTQER"/>
<dbReference type="Pfam" id="PF00941">
    <property type="entry name" value="FAD_binding_5"/>
    <property type="match status" value="1"/>
</dbReference>
<dbReference type="EC" id="1.17.1.4" evidence="5"/>
<feature type="binding site" evidence="21">
    <location>
        <position position="124"/>
    </location>
    <ligand>
        <name>[2Fe-2S] cluster</name>
        <dbReference type="ChEBI" id="CHEBI:190135"/>
        <label>2</label>
    </ligand>
</feature>
<dbReference type="SUPFAM" id="SSF54292">
    <property type="entry name" value="2Fe-2S ferredoxin-like"/>
    <property type="match status" value="1"/>
</dbReference>
<dbReference type="GO" id="GO:0051537">
    <property type="term" value="F:2 iron, 2 sulfur cluster binding"/>
    <property type="evidence" value="ECO:0007669"/>
    <property type="project" value="UniProtKB-KW"/>
</dbReference>
<dbReference type="FunFam" id="1.10.150.120:FF:000001">
    <property type="entry name" value="Aldehyde oxidase 1"/>
    <property type="match status" value="1"/>
</dbReference>
<keyword evidence="9 21" id="KW-0479">Metal-binding</keyword>
<dbReference type="FunFam" id="3.30.365.10:FF:000004">
    <property type="entry name" value="Xanthine dehydrogenase oxidase"/>
    <property type="match status" value="1"/>
</dbReference>
<keyword evidence="15" id="KW-0576">Peroxisome</keyword>
<keyword evidence="14" id="KW-0520">NAD</keyword>
<dbReference type="Proteomes" id="UP000887568">
    <property type="component" value="Unplaced"/>
</dbReference>
<feature type="binding site" evidence="21">
    <location>
        <position position="84"/>
    </location>
    <ligand>
        <name>[2Fe-2S] cluster</name>
        <dbReference type="ChEBI" id="CHEBI:190135"/>
        <label>1</label>
    </ligand>
</feature>
<dbReference type="FunFam" id="3.30.43.10:FF:000001">
    <property type="entry name" value="Xanthine dehydrogenase/oxidase"/>
    <property type="match status" value="1"/>
</dbReference>
<feature type="binding site" evidence="20">
    <location>
        <position position="893"/>
    </location>
    <ligand>
        <name>substrate</name>
    </ligand>
</feature>
<dbReference type="GO" id="GO:0004854">
    <property type="term" value="F:xanthine dehydrogenase activity"/>
    <property type="evidence" value="ECO:0007669"/>
    <property type="project" value="UniProtKB-EC"/>
</dbReference>
<evidence type="ECO:0000256" key="9">
    <source>
        <dbReference type="ARBA" id="ARBA00022723"/>
    </source>
</evidence>
<evidence type="ECO:0000256" key="20">
    <source>
        <dbReference type="PIRSR" id="PIRSR000127-2"/>
    </source>
</evidence>
<feature type="binding site" evidence="20">
    <location>
        <position position="1023"/>
    </location>
    <ligand>
        <name>substrate</name>
    </ligand>
</feature>
<dbReference type="PROSITE" id="PS51085">
    <property type="entry name" value="2FE2S_FER_2"/>
    <property type="match status" value="1"/>
</dbReference>
<evidence type="ECO:0000256" key="12">
    <source>
        <dbReference type="ARBA" id="ARBA00023004"/>
    </source>
</evidence>
<evidence type="ECO:0000256" key="3">
    <source>
        <dbReference type="ARBA" id="ARBA00006849"/>
    </source>
</evidence>
<dbReference type="FunFam" id="3.30.465.10:FF:000004">
    <property type="entry name" value="Xanthine dehydrogenase/oxidase"/>
    <property type="match status" value="1"/>
</dbReference>
<dbReference type="InterPro" id="IPR036318">
    <property type="entry name" value="FAD-bd_PCMH-like_sf"/>
</dbReference>
<dbReference type="InterPro" id="IPR005107">
    <property type="entry name" value="CO_DH_flav_C"/>
</dbReference>
<dbReference type="Gene3D" id="1.10.150.120">
    <property type="entry name" value="[2Fe-2S]-binding domain"/>
    <property type="match status" value="1"/>
</dbReference>
<evidence type="ECO:0000256" key="16">
    <source>
        <dbReference type="ARBA" id="ARBA00034078"/>
    </source>
</evidence>
<evidence type="ECO:0000256" key="7">
    <source>
        <dbReference type="ARBA" id="ARBA00022630"/>
    </source>
</evidence>
<dbReference type="OrthoDB" id="8300278at2759"/>
<dbReference type="SUPFAM" id="SSF56003">
    <property type="entry name" value="Molybdenum cofactor-binding domain"/>
    <property type="match status" value="1"/>
</dbReference>
<dbReference type="SUPFAM" id="SSF55447">
    <property type="entry name" value="CO dehydrogenase flavoprotein C-terminal domain-like"/>
    <property type="match status" value="1"/>
</dbReference>
<sequence>MFTAEKASSADKPPNILVFFCNGKKVVDHHVEPELTLLAYLRTKLRLTGSKLGCGEGGCGACTVMVSKYSPKDKTINHLAVNACLAPICSVQGMAVTTVEGIGSTKTRLHPVQERIAKAHGSQCGFCTPGIVMSMYTLLRNNPQPTMEDIESAFEGNLCRCTGYRPILQGYKTFTKEGCCGGNVTNCCMNTDQNGIREEGVSTQLFDPSEFTPYDPTQEPIFPPELMLMLDEGTLAVQKFEGNNLIWLRPATVSQLLDLKVKYPQAKMVAGNTEVGVEVKFKNQVYPVIIDINHIPEMTSIETTPYGVRVGASVSLSCLDGYLKKVIQDQPEHKTRIYAAIVEMLRWFAGHQIRNVACLGGNIATGSPISDMNPLLMAARCTLELTSKQGSHAVTMDGNFFTGYRKNIIGPNEVILAVNIPFTSENEYFYGFKQAPRREDDIAIVNAGMRVLMKPGTNVVEDCTLAFGGMAPTSVLASKTMASIKERHWADGLVEAMCPLLAEDLPLPPGAPGGMEPYRQSLTLSFFFKFYLGVLEELKLKLPGLSDTSIPASFKSANQQYHKNSARGVQMYQEVPAGQPDSDAVGRPLTHLAALKQVTGEALYVDDITPARDELYLGMVCSKKAHAKLLSVNATAALALEGVHAFVDVNDVPGCNMIGPTAPQDDPVFADGEVVHVGQLIGLVVADSQAIAQKAAKLVQVEYEELPAIITIEEAIEQDSYLPSNLFLKRGNVQEVLESCDHILEGEVRTGAQEHFYLETTSTLVIPGEGGEVEVISSTQALTTTQDLVAKALGIPNNRVVSKVKRLGGGFGGKETRCCVHAAACAVAANKVNRPVRLMLDRDEDMSMTGTRHPFLGRYKVGLAKDGEMRALQIDLYSNCGFSNDLSNAVMERAVFHSDNCYNIPNFQVRGHLCKTNLPSNTAFRGFGGPQGLFVMESILSEIAGRYGMSELKMRERYFYCEGDITHFGQELKHWNLKRCWTECLTKSDYDNRRRDVDQFNSENRWRKRGIAVIPTKYGIAFTFKPLNQAGALVHIYTDGAVLISHSGVEMGQGLHTKMIQVASRALRIPQEKIHILETNTAMVPNTSPTAASSGSDLNGMAIKAACETLLQNLEPFVRDNPKGTWEEWVKAAYMNRVSLSTTGFYSTPNLYFDWQTGNGKPFNYFCHGVAVSEVEIDCLTGDHQVLRTDIVMDVGDSINPAIDIGQIEGAFIQGYGLFVLEDYRVTPTGQLLTKGPGFYKIPGFGDIPSEFNVSLLTRAPNPFAVCSSKAIGEPPLFLAASVFFAIKDAIQSARDDAGVPGTLKLDSPATAERIRMACQDQFTKQFPPPEPGTYTPFFVRP</sequence>
<evidence type="ECO:0000256" key="11">
    <source>
        <dbReference type="ARBA" id="ARBA00023002"/>
    </source>
</evidence>
<dbReference type="GO" id="GO:0005777">
    <property type="term" value="C:peroxisome"/>
    <property type="evidence" value="ECO:0007669"/>
    <property type="project" value="UniProtKB-SubCell"/>
</dbReference>
<evidence type="ECO:0000313" key="25">
    <source>
        <dbReference type="Proteomes" id="UP000887568"/>
    </source>
</evidence>
<keyword evidence="7" id="KW-0285">Flavoprotein</keyword>
<evidence type="ECO:0000256" key="10">
    <source>
        <dbReference type="ARBA" id="ARBA00022827"/>
    </source>
</evidence>
<feature type="binding site" evidence="20">
    <location>
        <position position="433"/>
    </location>
    <ligand>
        <name>FAD</name>
        <dbReference type="ChEBI" id="CHEBI:57692"/>
    </ligand>
</feature>
<feature type="binding site" evidence="21">
    <location>
        <position position="780"/>
    </location>
    <ligand>
        <name>Mo-molybdopterin</name>
        <dbReference type="ChEBI" id="CHEBI:71302"/>
    </ligand>
    <ligandPart>
        <name>Mo</name>
        <dbReference type="ChEBI" id="CHEBI:28685"/>
    </ligandPart>
</feature>
<evidence type="ECO:0000256" key="14">
    <source>
        <dbReference type="ARBA" id="ARBA00023027"/>
    </source>
</evidence>
<keyword evidence="8 21" id="KW-0001">2Fe-2S</keyword>
<reference evidence="24" key="1">
    <citation type="submission" date="2022-11" db="UniProtKB">
        <authorList>
            <consortium name="EnsemblMetazoa"/>
        </authorList>
    </citation>
    <scope>IDENTIFICATION</scope>
</reference>
<comment type="cofactor">
    <cofactor evidence="21">
        <name>Mo-molybdopterin</name>
        <dbReference type="ChEBI" id="CHEBI:71302"/>
    </cofactor>
    <text evidence="21">Binds 1 Mo-molybdopterin (Mo-MPT) cofactor per subunit.</text>
</comment>
<dbReference type="GO" id="GO:0071949">
    <property type="term" value="F:FAD binding"/>
    <property type="evidence" value="ECO:0007669"/>
    <property type="project" value="InterPro"/>
</dbReference>
<feature type="binding site" evidence="21">
    <location>
        <position position="1092"/>
    </location>
    <ligand>
        <name>Mo-molybdopterin</name>
        <dbReference type="ChEBI" id="CHEBI:71302"/>
    </ligand>
    <ligandPart>
        <name>Mo</name>
        <dbReference type="ChEBI" id="CHEBI:28685"/>
    </ligandPart>
</feature>
<dbReference type="InterPro" id="IPR016169">
    <property type="entry name" value="FAD-bd_PCMH_sub2"/>
</dbReference>
<dbReference type="SMART" id="SM01092">
    <property type="entry name" value="CO_deh_flav_C"/>
    <property type="match status" value="1"/>
</dbReference>
<keyword evidence="12 21" id="KW-0408">Iron</keyword>
<evidence type="ECO:0000259" key="22">
    <source>
        <dbReference type="PROSITE" id="PS51085"/>
    </source>
</evidence>
<dbReference type="Pfam" id="PF01799">
    <property type="entry name" value="Fer2_2"/>
    <property type="match status" value="1"/>
</dbReference>
<dbReference type="PROSITE" id="PS00197">
    <property type="entry name" value="2FE2S_FER_1"/>
    <property type="match status" value="1"/>
</dbReference>
<comment type="catalytic activity">
    <reaction evidence="18">
        <text>hypoxanthine + NAD(+) + H2O = xanthine + NADH + H(+)</text>
        <dbReference type="Rhea" id="RHEA:24670"/>
        <dbReference type="ChEBI" id="CHEBI:15377"/>
        <dbReference type="ChEBI" id="CHEBI:15378"/>
        <dbReference type="ChEBI" id="CHEBI:17368"/>
        <dbReference type="ChEBI" id="CHEBI:17712"/>
        <dbReference type="ChEBI" id="CHEBI:57540"/>
        <dbReference type="ChEBI" id="CHEBI:57945"/>
        <dbReference type="EC" id="1.17.1.4"/>
    </reaction>
</comment>
<dbReference type="Pfam" id="PF02738">
    <property type="entry name" value="MoCoBD_1"/>
    <property type="match status" value="1"/>
</dbReference>
<feature type="binding site" evidence="20">
    <location>
        <position position="815"/>
    </location>
    <ligand>
        <name>substrate</name>
    </ligand>
</feature>
<feature type="binding site" evidence="20">
    <location>
        <position position="927"/>
    </location>
    <ligand>
        <name>substrate</name>
    </ligand>
</feature>
<feature type="binding site" evidence="20">
    <location>
        <position position="348"/>
    </location>
    <ligand>
        <name>FAD</name>
        <dbReference type="ChEBI" id="CHEBI:57692"/>
    </ligand>
</feature>
<feature type="binding site" evidence="21">
    <location>
        <position position="59"/>
    </location>
    <ligand>
        <name>[2Fe-2S] cluster</name>
        <dbReference type="ChEBI" id="CHEBI:190135"/>
        <label>1</label>
    </ligand>
</feature>
<dbReference type="InterPro" id="IPR016208">
    <property type="entry name" value="Ald_Oxase/xanthine_DH-like"/>
</dbReference>
<protein>
    <recommendedName>
        <fullName evidence="5">xanthine dehydrogenase</fullName>
        <ecNumber evidence="5">1.17.1.4</ecNumber>
    </recommendedName>
</protein>
<evidence type="ECO:0000256" key="15">
    <source>
        <dbReference type="ARBA" id="ARBA00023140"/>
    </source>
</evidence>
<feature type="active site" description="Proton acceptor" evidence="19">
    <location>
        <position position="1274"/>
    </location>
</feature>
<dbReference type="InterPro" id="IPR037165">
    <property type="entry name" value="AldOxase/xan_DH_Mopterin-bd_sf"/>
</dbReference>
<evidence type="ECO:0000256" key="21">
    <source>
        <dbReference type="PIRSR" id="PIRSR000127-3"/>
    </source>
</evidence>
<dbReference type="InterPro" id="IPR001041">
    <property type="entry name" value="2Fe-2S_ferredoxin-type"/>
</dbReference>
<feature type="binding site" evidence="21">
    <location>
        <position position="925"/>
    </location>
    <ligand>
        <name>Mo-molybdopterin</name>
        <dbReference type="ChEBI" id="CHEBI:71302"/>
    </ligand>
    <ligandPart>
        <name>Mo</name>
        <dbReference type="ChEBI" id="CHEBI:28685"/>
    </ligandPart>
</feature>
<feature type="domain" description="2Fe-2S ferredoxin-type" evidence="22">
    <location>
        <begin position="14"/>
        <end position="102"/>
    </location>
</feature>
<dbReference type="Gene3D" id="3.10.20.30">
    <property type="match status" value="1"/>
</dbReference>
<feature type="binding site" evidence="21">
    <location>
        <position position="159"/>
    </location>
    <ligand>
        <name>[2Fe-2S] cluster</name>
        <dbReference type="ChEBI" id="CHEBI:190135"/>
        <label>2</label>
    </ligand>
</feature>
<dbReference type="InterPro" id="IPR002346">
    <property type="entry name" value="Mopterin_DH_FAD-bd"/>
</dbReference>
<proteinExistence type="inferred from homology"/>
<feature type="binding site" evidence="21">
    <location>
        <position position="161"/>
    </location>
    <ligand>
        <name>[2Fe-2S] cluster</name>
        <dbReference type="ChEBI" id="CHEBI:190135"/>
        <label>2</label>
    </ligand>
</feature>
<dbReference type="InterPro" id="IPR008274">
    <property type="entry name" value="AldOxase/xan_DH_MoCoBD1"/>
</dbReference>
<dbReference type="Gene3D" id="3.30.390.50">
    <property type="entry name" value="CO dehydrogenase flavoprotein, C-terminal domain"/>
    <property type="match status" value="1"/>
</dbReference>
<dbReference type="Gene3D" id="3.30.365.10">
    <property type="entry name" value="Aldehyde oxidase/xanthine dehydrogenase, molybdopterin binding domain"/>
    <property type="match status" value="4"/>
</dbReference>
<dbReference type="FunFam" id="3.90.1170.50:FF:000001">
    <property type="entry name" value="Aldehyde oxidase 1"/>
    <property type="match status" value="1"/>
</dbReference>
<comment type="subcellular location">
    <subcellularLocation>
        <location evidence="2">Peroxisome</location>
    </subcellularLocation>
</comment>
<dbReference type="InterPro" id="IPR036856">
    <property type="entry name" value="Ald_Oxase/Xan_DH_a/b_sf"/>
</dbReference>
<dbReference type="InterPro" id="IPR016166">
    <property type="entry name" value="FAD-bd_PCMH"/>
</dbReference>
<dbReference type="SUPFAM" id="SSF54665">
    <property type="entry name" value="CO dehydrogenase molybdoprotein N-domain-like"/>
    <property type="match status" value="1"/>
</dbReference>
<evidence type="ECO:0000256" key="2">
    <source>
        <dbReference type="ARBA" id="ARBA00004275"/>
    </source>
</evidence>
<comment type="subunit">
    <text evidence="4">Homodimer.</text>
</comment>
<dbReference type="PIRSF" id="PIRSF000127">
    <property type="entry name" value="Xanthine_DH"/>
    <property type="match status" value="1"/>
</dbReference>
<dbReference type="Pfam" id="PF03450">
    <property type="entry name" value="CO_deh_flav_C"/>
    <property type="match status" value="1"/>
</dbReference>
<dbReference type="Pfam" id="PF01315">
    <property type="entry name" value="Ald_Xan_dh_C"/>
    <property type="match status" value="1"/>
</dbReference>
<dbReference type="Pfam" id="PF20256">
    <property type="entry name" value="MoCoBD_2"/>
    <property type="match status" value="1"/>
</dbReference>
<dbReference type="Gene3D" id="3.90.1170.50">
    <property type="entry name" value="Aldehyde oxidase/xanthine dehydrogenase, a/b hammerhead"/>
    <property type="match status" value="1"/>
</dbReference>
<feature type="binding site" evidence="21">
    <location>
        <position position="54"/>
    </location>
    <ligand>
        <name>[2Fe-2S] cluster</name>
        <dbReference type="ChEBI" id="CHEBI:190135"/>
        <label>1</label>
    </ligand>
</feature>
<comment type="similarity">
    <text evidence="3">Belongs to the xanthine dehydrogenase family.</text>
</comment>
<dbReference type="PANTHER" id="PTHR45444:SF3">
    <property type="entry name" value="XANTHINE DEHYDROGENASE"/>
    <property type="match status" value="1"/>
</dbReference>
<keyword evidence="25" id="KW-1185">Reference proteome</keyword>
<dbReference type="InterPro" id="IPR002888">
    <property type="entry name" value="2Fe-2S-bd"/>
</dbReference>
<dbReference type="InterPro" id="IPR012675">
    <property type="entry name" value="Beta-grasp_dom_sf"/>
</dbReference>
<dbReference type="SMART" id="SM01008">
    <property type="entry name" value="Ald_Xan_dh_C"/>
    <property type="match status" value="1"/>
</dbReference>
<dbReference type="FunFam" id="3.30.390.50:FF:000001">
    <property type="entry name" value="Xanthine dehydrogenase oxidase"/>
    <property type="match status" value="1"/>
</dbReference>
<dbReference type="GeneID" id="119742029"/>
<organism evidence="24 25">
    <name type="scientific">Patiria miniata</name>
    <name type="common">Bat star</name>
    <name type="synonym">Asterina miniata</name>
    <dbReference type="NCBI Taxonomy" id="46514"/>
    <lineage>
        <taxon>Eukaryota</taxon>
        <taxon>Metazoa</taxon>
        <taxon>Echinodermata</taxon>
        <taxon>Eleutherozoa</taxon>
        <taxon>Asterozoa</taxon>
        <taxon>Asteroidea</taxon>
        <taxon>Valvatacea</taxon>
        <taxon>Valvatida</taxon>
        <taxon>Asterinidae</taxon>
        <taxon>Patiria</taxon>
    </lineage>
</organism>
<dbReference type="EnsemblMetazoa" id="XM_038218046.1">
    <property type="protein sequence ID" value="XP_038073974.1"/>
    <property type="gene ID" value="LOC119742029"/>
</dbReference>
<dbReference type="InterPro" id="IPR016167">
    <property type="entry name" value="FAD-bd_PCMH_sub1"/>
</dbReference>
<dbReference type="RefSeq" id="XP_038073974.1">
    <property type="nucleotide sequence ID" value="XM_038218046.1"/>
</dbReference>
<evidence type="ECO:0000256" key="19">
    <source>
        <dbReference type="PIRSR" id="PIRSR000127-1"/>
    </source>
</evidence>
<evidence type="ECO:0000256" key="17">
    <source>
        <dbReference type="ARBA" id="ARBA00049017"/>
    </source>
</evidence>
<dbReference type="InterPro" id="IPR000674">
    <property type="entry name" value="Ald_Oxase/Xan_DH_a/b"/>
</dbReference>
<dbReference type="PANTHER" id="PTHR45444">
    <property type="entry name" value="XANTHINE DEHYDROGENASE"/>
    <property type="match status" value="1"/>
</dbReference>
<dbReference type="PROSITE" id="PS51387">
    <property type="entry name" value="FAD_PCMH"/>
    <property type="match status" value="1"/>
</dbReference>
<feature type="binding site" evidence="21">
    <location>
        <position position="811"/>
    </location>
    <ligand>
        <name>Mo-molybdopterin</name>
        <dbReference type="ChEBI" id="CHEBI:71302"/>
    </ligand>
    <ligandPart>
        <name>Mo</name>
        <dbReference type="ChEBI" id="CHEBI:28685"/>
    </ligandPart>
</feature>
<dbReference type="SUPFAM" id="SSF47741">
    <property type="entry name" value="CO dehydrogenase ISP C-domain like"/>
    <property type="match status" value="1"/>
</dbReference>
<comment type="cofactor">
    <cofactor evidence="1 20">
        <name>FAD</name>
        <dbReference type="ChEBI" id="CHEBI:57692"/>
    </cofactor>
</comment>
<evidence type="ECO:0000256" key="4">
    <source>
        <dbReference type="ARBA" id="ARBA00011738"/>
    </source>
</evidence>
<name>A0A914BD42_PATMI</name>
<dbReference type="Gene3D" id="3.30.465.10">
    <property type="match status" value="1"/>
</dbReference>
<dbReference type="FunFam" id="3.30.365.10:FF:000003">
    <property type="entry name" value="Aldehyde oxidase 1"/>
    <property type="match status" value="1"/>
</dbReference>
<evidence type="ECO:0000256" key="18">
    <source>
        <dbReference type="ARBA" id="ARBA00049517"/>
    </source>
</evidence>
<dbReference type="NCBIfam" id="TIGR02963">
    <property type="entry name" value="xanthine_xdhA"/>
    <property type="match status" value="1"/>
</dbReference>
<dbReference type="InterPro" id="IPR014307">
    <property type="entry name" value="Xanthine_DH_ssu"/>
</dbReference>
<dbReference type="GO" id="GO:0005506">
    <property type="term" value="F:iron ion binding"/>
    <property type="evidence" value="ECO:0007669"/>
    <property type="project" value="InterPro"/>
</dbReference>
<evidence type="ECO:0000256" key="5">
    <source>
        <dbReference type="ARBA" id="ARBA00013123"/>
    </source>
</evidence>
<evidence type="ECO:0000256" key="6">
    <source>
        <dbReference type="ARBA" id="ARBA00022505"/>
    </source>
</evidence>
<dbReference type="InterPro" id="IPR006058">
    <property type="entry name" value="2Fe2S_fd_BS"/>
</dbReference>
<keyword evidence="6 21" id="KW-0500">Molybdenum</keyword>
<feature type="binding site" evidence="20">
    <location>
        <position position="371"/>
    </location>
    <ligand>
        <name>FAD</name>
        <dbReference type="ChEBI" id="CHEBI:57692"/>
    </ligand>
</feature>
<dbReference type="InterPro" id="IPR036010">
    <property type="entry name" value="2Fe-2S_ferredoxin-like_sf"/>
</dbReference>
<accession>A0A914BD42</accession>
<dbReference type="InterPro" id="IPR036884">
    <property type="entry name" value="2Fe-2S-bd_dom_sf"/>
</dbReference>
<keyword evidence="13 21" id="KW-0411">Iron-sulfur</keyword>
<evidence type="ECO:0000256" key="8">
    <source>
        <dbReference type="ARBA" id="ARBA00022714"/>
    </source>
</evidence>
<evidence type="ECO:0000256" key="1">
    <source>
        <dbReference type="ARBA" id="ARBA00001974"/>
    </source>
</evidence>
<dbReference type="FunFam" id="3.30.365.10:FF:000001">
    <property type="entry name" value="Xanthine dehydrogenase oxidase"/>
    <property type="match status" value="1"/>
</dbReference>
<dbReference type="FunFam" id="3.10.20.30:FF:000015">
    <property type="entry name" value="Aldehyde oxidase 1"/>
    <property type="match status" value="1"/>
</dbReference>
<dbReference type="InterPro" id="IPR046867">
    <property type="entry name" value="AldOxase/xan_DH_MoCoBD2"/>
</dbReference>
<comment type="cofactor">
    <cofactor evidence="16">
        <name>[2Fe-2S] cluster</name>
        <dbReference type="ChEBI" id="CHEBI:190135"/>
    </cofactor>
</comment>